<evidence type="ECO:0000313" key="8">
    <source>
        <dbReference type="EMBL" id="CUV17921.1"/>
    </source>
</evidence>
<dbReference type="PANTHER" id="PTHR37481:SF1">
    <property type="entry name" value="LIPOPOLYSACCHARIDE EXPORT SYSTEM PROTEIN LPTC"/>
    <property type="match status" value="1"/>
</dbReference>
<evidence type="ECO:0000256" key="1">
    <source>
        <dbReference type="ARBA" id="ARBA00022475"/>
    </source>
</evidence>
<keyword evidence="2" id="KW-0997">Cell inner membrane</keyword>
<dbReference type="EMBL" id="LN899822">
    <property type="protein sequence ID" value="CUV63537.1"/>
    <property type="molecule type" value="Genomic_DNA"/>
</dbReference>
<keyword evidence="3 6" id="KW-0812">Transmembrane</keyword>
<keyword evidence="1" id="KW-1003">Cell membrane</keyword>
<reference evidence="15" key="3">
    <citation type="submission" date="2018-01" db="EMBL/GenBank/DDBJ databases">
        <title>Raltonia solanacearum P824 infects blueberry.</title>
        <authorList>
            <person name="Bocsanczy A.M."/>
            <person name="Norman D.J."/>
        </authorList>
    </citation>
    <scope>NUCLEOTIDE SEQUENCE [LARGE SCALE GENOMIC DNA]</scope>
    <source>
        <strain evidence="15">P824</strain>
    </source>
</reference>
<evidence type="ECO:0000256" key="5">
    <source>
        <dbReference type="ARBA" id="ARBA00023136"/>
    </source>
</evidence>
<gene>
    <name evidence="7" type="primary">lptC</name>
    <name evidence="8" type="ORF">PSS4_v1_400020</name>
    <name evidence="14" type="ORF">RD1301_v1_3570015</name>
    <name evidence="7" type="ORF">RSP824_15140</name>
    <name evidence="9" type="ORF">RUN1744_v1_250078</name>
    <name evidence="10" type="ORF">RUN1985_v1_610025</name>
    <name evidence="11" type="ORF">TD1301_v1_950014</name>
    <name evidence="12" type="ORF">TF3108_v1_430078</name>
    <name evidence="13" type="ORF">TO10_v1_240051</name>
</gene>
<dbReference type="GO" id="GO:0015221">
    <property type="term" value="F:lipopolysaccharide transmembrane transporter activity"/>
    <property type="evidence" value="ECO:0007669"/>
    <property type="project" value="InterPro"/>
</dbReference>
<keyword evidence="5 6" id="KW-0472">Membrane</keyword>
<dbReference type="InterPro" id="IPR052363">
    <property type="entry name" value="LPS_export_LptC"/>
</dbReference>
<dbReference type="PATRIC" id="fig|305.107.peg.823"/>
<proteinExistence type="predicted"/>
<dbReference type="EMBL" id="LN899827">
    <property type="protein sequence ID" value="CUV45064.1"/>
    <property type="molecule type" value="Genomic_DNA"/>
</dbReference>
<evidence type="ECO:0000313" key="14">
    <source>
        <dbReference type="EMBL" id="CUV63537.1"/>
    </source>
</evidence>
<dbReference type="PANTHER" id="PTHR37481">
    <property type="entry name" value="LIPOPOLYSACCHARIDE EXPORT SYSTEM PROTEIN LPTC"/>
    <property type="match status" value="1"/>
</dbReference>
<dbReference type="InterPro" id="IPR010664">
    <property type="entry name" value="LipoPS_assembly_LptC-rel"/>
</dbReference>
<dbReference type="EMBL" id="LN899824">
    <property type="protein sequence ID" value="CUV30165.1"/>
    <property type="molecule type" value="Genomic_DNA"/>
</dbReference>
<dbReference type="EMBL" id="LN899821">
    <property type="protein sequence ID" value="CUV17921.1"/>
    <property type="molecule type" value="Genomic_DNA"/>
</dbReference>
<organism evidence="9">
    <name type="scientific">Ralstonia solanacearum</name>
    <name type="common">Pseudomonas solanacearum</name>
    <dbReference type="NCBI Taxonomy" id="305"/>
    <lineage>
        <taxon>Bacteria</taxon>
        <taxon>Pseudomonadati</taxon>
        <taxon>Pseudomonadota</taxon>
        <taxon>Betaproteobacteria</taxon>
        <taxon>Burkholderiales</taxon>
        <taxon>Burkholderiaceae</taxon>
        <taxon>Ralstonia</taxon>
        <taxon>Ralstonia solanacearum species complex</taxon>
    </lineage>
</organism>
<dbReference type="Gene3D" id="2.60.450.10">
    <property type="entry name" value="Lipopolysaccharide (LPS) transport protein A like domain"/>
    <property type="match status" value="1"/>
</dbReference>
<dbReference type="AlphaFoldDB" id="A0A0K1ZNY2"/>
<dbReference type="Proteomes" id="UP000262427">
    <property type="component" value="Chromosome CM"/>
</dbReference>
<evidence type="ECO:0000313" key="11">
    <source>
        <dbReference type="EMBL" id="CUV34516.1"/>
    </source>
</evidence>
<name>A0A0K1ZNY2_RALSL</name>
<evidence type="ECO:0000313" key="9">
    <source>
        <dbReference type="EMBL" id="CUV22821.1"/>
    </source>
</evidence>
<evidence type="ECO:0000256" key="6">
    <source>
        <dbReference type="SAM" id="Phobius"/>
    </source>
</evidence>
<dbReference type="EMBL" id="CP025741">
    <property type="protein sequence ID" value="AYA47692.1"/>
    <property type="molecule type" value="Genomic_DNA"/>
</dbReference>
<dbReference type="NCBIfam" id="TIGR04409">
    <property type="entry name" value="LptC_YrbK"/>
    <property type="match status" value="1"/>
</dbReference>
<dbReference type="EMBL" id="LN899825">
    <property type="protein sequence ID" value="CUV34516.1"/>
    <property type="molecule type" value="Genomic_DNA"/>
</dbReference>
<evidence type="ECO:0000313" key="13">
    <source>
        <dbReference type="EMBL" id="CUV45064.1"/>
    </source>
</evidence>
<dbReference type="InterPro" id="IPR026265">
    <property type="entry name" value="LptC"/>
</dbReference>
<evidence type="ECO:0000256" key="2">
    <source>
        <dbReference type="ARBA" id="ARBA00022519"/>
    </source>
</evidence>
<dbReference type="EMBL" id="LN899826">
    <property type="protein sequence ID" value="CUV40300.1"/>
    <property type="molecule type" value="Genomic_DNA"/>
</dbReference>
<evidence type="ECO:0000313" key="7">
    <source>
        <dbReference type="EMBL" id="AYA47692.1"/>
    </source>
</evidence>
<sequence length="210" mass="23286">MASERSQRLVSSLLQIMLRGLPILLMAVVCGVTFLLVQVNTPQTEETANQAKRHVADYTMDGISATALDERGVTKYRFTGVHMNHYEDDLTYDVTFPALRIYAPDRPQVTARADLGKMNGEGSIIDLYDNAKVVRAQGPDLRQDPLMTADSTYFQVLLNDDVVRTDKPVELHRGPSVMNANGLVFNNVTRQVQLLGNVRGRIEGLGAPKQ</sequence>
<accession>A0A0K1ZNY2</accession>
<dbReference type="GO" id="GO:0005886">
    <property type="term" value="C:plasma membrane"/>
    <property type="evidence" value="ECO:0007669"/>
    <property type="project" value="InterPro"/>
</dbReference>
<evidence type="ECO:0000256" key="3">
    <source>
        <dbReference type="ARBA" id="ARBA00022692"/>
    </source>
</evidence>
<dbReference type="EMBL" id="LN899823">
    <property type="protein sequence ID" value="CUV22821.1"/>
    <property type="molecule type" value="Genomic_DNA"/>
</dbReference>
<protein>
    <submittedName>
        <fullName evidence="7">LPS export ABC transporter periplasmic protein LptC</fullName>
    </submittedName>
    <submittedName>
        <fullName evidence="9">Putative transmembrane protein</fullName>
    </submittedName>
</protein>
<reference evidence="7" key="2">
    <citation type="submission" date="2018-01" db="EMBL/GenBank/DDBJ databases">
        <title>Ralstonia pseudosolanacearum P824 infects blueberry.</title>
        <authorList>
            <person name="Bocsanczy A.M."/>
            <person name="Norman D.J."/>
        </authorList>
    </citation>
    <scope>NUCLEOTIDE SEQUENCE</scope>
    <source>
        <strain evidence="7">P824</strain>
    </source>
</reference>
<dbReference type="Pfam" id="PF06835">
    <property type="entry name" value="LptC"/>
    <property type="match status" value="1"/>
</dbReference>
<feature type="transmembrane region" description="Helical" evidence="6">
    <location>
        <begin position="21"/>
        <end position="39"/>
    </location>
</feature>
<dbReference type="GO" id="GO:0017089">
    <property type="term" value="F:glycolipid transfer activity"/>
    <property type="evidence" value="ECO:0007669"/>
    <property type="project" value="TreeGrafter"/>
</dbReference>
<keyword evidence="4 6" id="KW-1133">Transmembrane helix</keyword>
<evidence type="ECO:0000313" key="12">
    <source>
        <dbReference type="EMBL" id="CUV40300.1"/>
    </source>
</evidence>
<dbReference type="GO" id="GO:0030288">
    <property type="term" value="C:outer membrane-bounded periplasmic space"/>
    <property type="evidence" value="ECO:0007669"/>
    <property type="project" value="TreeGrafter"/>
</dbReference>
<evidence type="ECO:0000313" key="15">
    <source>
        <dbReference type="Proteomes" id="UP000262427"/>
    </source>
</evidence>
<evidence type="ECO:0000313" key="10">
    <source>
        <dbReference type="EMBL" id="CUV30165.1"/>
    </source>
</evidence>
<reference evidence="9" key="1">
    <citation type="submission" date="2015-10" db="EMBL/GenBank/DDBJ databases">
        <authorList>
            <person name="Gilbert D.G."/>
        </authorList>
    </citation>
    <scope>NUCLEOTIDE SEQUENCE</scope>
    <source>
        <strain evidence="9">Phyl III-seqv23</strain>
    </source>
</reference>
<evidence type="ECO:0000256" key="4">
    <source>
        <dbReference type="ARBA" id="ARBA00022989"/>
    </source>
</evidence>